<gene>
    <name evidence="3" type="ORF">CLM73_23120</name>
</gene>
<evidence type="ECO:0008006" key="5">
    <source>
        <dbReference type="Google" id="ProtNLM"/>
    </source>
</evidence>
<dbReference type="SUPFAM" id="SSF56925">
    <property type="entry name" value="OMPA-like"/>
    <property type="match status" value="1"/>
</dbReference>
<reference evidence="3 4" key="1">
    <citation type="submission" date="2017-09" db="EMBL/GenBank/DDBJ databases">
        <title>Genomic, metabolic, and phenotypic characteristics of bacterial isolates from the natural microbiome of the model nematode Caenorhabditis elegans.</title>
        <authorList>
            <person name="Zimmermann J."/>
            <person name="Obeng N."/>
            <person name="Yang W."/>
            <person name="Obeng O."/>
            <person name="Kissoyan K."/>
            <person name="Pees B."/>
            <person name="Dirksen P."/>
            <person name="Hoppner M."/>
            <person name="Franke A."/>
            <person name="Rosenstiel P."/>
            <person name="Leippe M."/>
            <person name="Dierking K."/>
            <person name="Kaleta C."/>
            <person name="Schulenburg H."/>
        </authorList>
    </citation>
    <scope>NUCLEOTIDE SEQUENCE [LARGE SCALE GENOMIC DNA]</scope>
    <source>
        <strain evidence="3 4">MYb73</strain>
    </source>
</reference>
<keyword evidence="4" id="KW-1185">Reference proteome</keyword>
<name>A0A2S0ICP2_9BURK</name>
<feature type="chain" id="PRO_5015621104" description="Outer membrane protein beta-barrel domain-containing protein" evidence="2">
    <location>
        <begin position="22"/>
        <end position="258"/>
    </location>
</feature>
<proteinExistence type="predicted"/>
<accession>A0A2S0ICP2</accession>
<dbReference type="GO" id="GO:0009279">
    <property type="term" value="C:cell outer membrane"/>
    <property type="evidence" value="ECO:0007669"/>
    <property type="project" value="UniProtKB-SubCell"/>
</dbReference>
<dbReference type="InterPro" id="IPR011250">
    <property type="entry name" value="OMP/PagP_B-barrel"/>
</dbReference>
<dbReference type="Proteomes" id="UP000239477">
    <property type="component" value="Chromosome"/>
</dbReference>
<sequence>MKMHVIACAACAALHAGAVISAEPQAAPAVSAAASDEWQFSVSPYLWAPALSGKITHRRLPPVDVDASFDKIFDNLDFAAMLMGDARKGRYSIFGDLLYVKVGAQGDTPRGILADSADVKNESFTGMIGAGYSVLDRSEHSLDVVGGLRVWSVDNSIRFNGPLTRGTKYSDSATWVDAMVGVRGTYNFHSKAYLTGWGMIGAGGAQADWDLGLGVGYSFNRSVSAVVGYRAMGVDYERNGFKYDVVLQGPIAGVTIRF</sequence>
<evidence type="ECO:0000313" key="3">
    <source>
        <dbReference type="EMBL" id="AVJ29754.1"/>
    </source>
</evidence>
<organism evidence="3 4">
    <name type="scientific">Achromobacter spanius</name>
    <dbReference type="NCBI Taxonomy" id="217203"/>
    <lineage>
        <taxon>Bacteria</taxon>
        <taxon>Pseudomonadati</taxon>
        <taxon>Pseudomonadota</taxon>
        <taxon>Betaproteobacteria</taxon>
        <taxon>Burkholderiales</taxon>
        <taxon>Alcaligenaceae</taxon>
        <taxon>Achromobacter</taxon>
    </lineage>
</organism>
<dbReference type="AlphaFoldDB" id="A0A2S0ICP2"/>
<protein>
    <recommendedName>
        <fullName evidence="5">Outer membrane protein beta-barrel domain-containing protein</fullName>
    </recommendedName>
</protein>
<evidence type="ECO:0000313" key="4">
    <source>
        <dbReference type="Proteomes" id="UP000239477"/>
    </source>
</evidence>
<keyword evidence="2" id="KW-0732">Signal</keyword>
<evidence type="ECO:0000256" key="2">
    <source>
        <dbReference type="SAM" id="SignalP"/>
    </source>
</evidence>
<evidence type="ECO:0000256" key="1">
    <source>
        <dbReference type="ARBA" id="ARBA00004442"/>
    </source>
</evidence>
<dbReference type="EMBL" id="CP023270">
    <property type="protein sequence ID" value="AVJ29754.1"/>
    <property type="molecule type" value="Genomic_DNA"/>
</dbReference>
<dbReference type="OrthoDB" id="6555107at2"/>
<dbReference type="RefSeq" id="WP_105240421.1">
    <property type="nucleotide sequence ID" value="NZ_CP023270.1"/>
</dbReference>
<feature type="signal peptide" evidence="2">
    <location>
        <begin position="1"/>
        <end position="21"/>
    </location>
</feature>
<comment type="subcellular location">
    <subcellularLocation>
        <location evidence="1">Cell outer membrane</location>
    </subcellularLocation>
</comment>